<dbReference type="RefSeq" id="WP_269443269.1">
    <property type="nucleotide sequence ID" value="NZ_CP097463.1"/>
</dbReference>
<dbReference type="PANTHER" id="PTHR30354">
    <property type="entry name" value="GNT FAMILY GLUCONATE TRANSPORTER"/>
    <property type="match status" value="1"/>
</dbReference>
<comment type="similarity">
    <text evidence="7">Belongs to the GntP permease family.</text>
</comment>
<name>A0ABY7JXL2_9ACTN</name>
<evidence type="ECO:0000313" key="9">
    <source>
        <dbReference type="EMBL" id="WAX56735.1"/>
    </source>
</evidence>
<sequence>MPVALELAAKSEPWVAHDTRLMGAAVAGIALIVILITAAKMHPFLALVLGSALVGIASGVGVGDVITNFEKGVGDTLKEVGLLIALGAMLGKLLAESGGADRIVDTLVSRSGKRMVPWAMALVAMIIGLPMFFEIGLVLLLPVIVLVAKKSELPLMRIAIPALAGLSVLHGLIPPHPGPLIAIDFLHAQLGVTLAFGILVAIPTVAICGPLFSLFAARWVPVGPPASGGGVDTTSERAASDDVTRPPSFAVTLATILFPVVLMLLKAAGDIIWHGQDHPPLTAHVLDFIGEPLVAMFLAVLLAMFTFGYAVGFDSKAINARVGDSLGPIAGIILIVGAGGGFKQTLIGAGVGDSVAKAANGSGLSVLLIAYLIAVAIRLATGSATVATTTAAGIVAPLVGGLPSSHLALVALAVGAGSLFLSHVNDAGFWLVNQMFKLSVGQTFKTWSAMETLISLIAFGFTSILWALT</sequence>
<keyword evidence="3" id="KW-1003">Cell membrane</keyword>
<dbReference type="InterPro" id="IPR003474">
    <property type="entry name" value="Glcn_transporter"/>
</dbReference>
<dbReference type="Proteomes" id="UP001164693">
    <property type="component" value="Chromosome"/>
</dbReference>
<evidence type="ECO:0000256" key="1">
    <source>
        <dbReference type="ARBA" id="ARBA00004651"/>
    </source>
</evidence>
<evidence type="ECO:0000256" key="2">
    <source>
        <dbReference type="ARBA" id="ARBA00022448"/>
    </source>
</evidence>
<gene>
    <name evidence="9" type="ORF">M6B22_19730</name>
</gene>
<evidence type="ECO:0000313" key="10">
    <source>
        <dbReference type="Proteomes" id="UP001164693"/>
    </source>
</evidence>
<feature type="transmembrane region" description="Helical" evidence="8">
    <location>
        <begin position="44"/>
        <end position="67"/>
    </location>
</feature>
<evidence type="ECO:0000256" key="5">
    <source>
        <dbReference type="ARBA" id="ARBA00022989"/>
    </source>
</evidence>
<evidence type="ECO:0000256" key="8">
    <source>
        <dbReference type="SAM" id="Phobius"/>
    </source>
</evidence>
<feature type="transmembrane region" description="Helical" evidence="8">
    <location>
        <begin position="444"/>
        <end position="468"/>
    </location>
</feature>
<dbReference type="Pfam" id="PF02447">
    <property type="entry name" value="GntP_permease"/>
    <property type="match status" value="1"/>
</dbReference>
<organism evidence="9 10">
    <name type="scientific">Jatrophihabitans cynanchi</name>
    <dbReference type="NCBI Taxonomy" id="2944128"/>
    <lineage>
        <taxon>Bacteria</taxon>
        <taxon>Bacillati</taxon>
        <taxon>Actinomycetota</taxon>
        <taxon>Actinomycetes</taxon>
        <taxon>Jatrophihabitantales</taxon>
        <taxon>Jatrophihabitantaceae</taxon>
        <taxon>Jatrophihabitans</taxon>
    </lineage>
</organism>
<dbReference type="PANTHER" id="PTHR30354:SF22">
    <property type="entry name" value="HIGH-AFFINITY GLUCONATE TRANSPORTER"/>
    <property type="match status" value="1"/>
</dbReference>
<feature type="transmembrane region" description="Helical" evidence="8">
    <location>
        <begin position="21"/>
        <end position="38"/>
    </location>
</feature>
<keyword evidence="10" id="KW-1185">Reference proteome</keyword>
<keyword evidence="4 8" id="KW-0812">Transmembrane</keyword>
<feature type="transmembrane region" description="Helical" evidence="8">
    <location>
        <begin position="155"/>
        <end position="173"/>
    </location>
</feature>
<feature type="transmembrane region" description="Helical" evidence="8">
    <location>
        <begin position="325"/>
        <end position="346"/>
    </location>
</feature>
<evidence type="ECO:0000256" key="7">
    <source>
        <dbReference type="ARBA" id="ARBA00049663"/>
    </source>
</evidence>
<feature type="transmembrane region" description="Helical" evidence="8">
    <location>
        <begin position="249"/>
        <end position="273"/>
    </location>
</feature>
<reference evidence="9" key="1">
    <citation type="submission" date="2022-05" db="EMBL/GenBank/DDBJ databases">
        <title>Jatrophihabitans sp. SB3-54 whole genome sequence.</title>
        <authorList>
            <person name="Suh M.K."/>
            <person name="Eom M.K."/>
            <person name="Kim J.S."/>
            <person name="Kim H.S."/>
            <person name="Do H.E."/>
            <person name="Shin Y.K."/>
            <person name="Lee J.-S."/>
        </authorList>
    </citation>
    <scope>NUCLEOTIDE SEQUENCE</scope>
    <source>
        <strain evidence="9">SB3-54</strain>
    </source>
</reference>
<comment type="subcellular location">
    <subcellularLocation>
        <location evidence="1">Cell membrane</location>
        <topology evidence="1">Multi-pass membrane protein</topology>
    </subcellularLocation>
</comment>
<dbReference type="PIRSF" id="PIRSF002746">
    <property type="entry name" value="Gluconate_transporter"/>
    <property type="match status" value="1"/>
</dbReference>
<evidence type="ECO:0000256" key="6">
    <source>
        <dbReference type="ARBA" id="ARBA00023136"/>
    </source>
</evidence>
<protein>
    <submittedName>
        <fullName evidence="9">GntP family permease</fullName>
    </submittedName>
</protein>
<accession>A0ABY7JXL2</accession>
<feature type="transmembrane region" description="Helical" evidence="8">
    <location>
        <begin position="115"/>
        <end position="148"/>
    </location>
</feature>
<evidence type="ECO:0000256" key="3">
    <source>
        <dbReference type="ARBA" id="ARBA00022475"/>
    </source>
</evidence>
<keyword evidence="2" id="KW-0813">Transport</keyword>
<dbReference type="NCBIfam" id="TIGR00791">
    <property type="entry name" value="gntP"/>
    <property type="match status" value="1"/>
</dbReference>
<proteinExistence type="inferred from homology"/>
<feature type="transmembrane region" description="Helical" evidence="8">
    <location>
        <begin position="193"/>
        <end position="217"/>
    </location>
</feature>
<evidence type="ECO:0000256" key="4">
    <source>
        <dbReference type="ARBA" id="ARBA00022692"/>
    </source>
</evidence>
<keyword evidence="6 8" id="KW-0472">Membrane</keyword>
<feature type="transmembrane region" description="Helical" evidence="8">
    <location>
        <begin position="293"/>
        <end position="313"/>
    </location>
</feature>
<keyword evidence="5 8" id="KW-1133">Transmembrane helix</keyword>
<feature type="transmembrane region" description="Helical" evidence="8">
    <location>
        <begin position="358"/>
        <end position="377"/>
    </location>
</feature>
<dbReference type="EMBL" id="CP097463">
    <property type="protein sequence ID" value="WAX56735.1"/>
    <property type="molecule type" value="Genomic_DNA"/>
</dbReference>